<keyword evidence="13" id="KW-1185">Reference proteome</keyword>
<comment type="subcellular location">
    <subcellularLocation>
        <location evidence="1">Membrane</location>
        <topology evidence="1">Single-pass type IV membrane protein</topology>
    </subcellularLocation>
</comment>
<feature type="domain" description="T-SNARE coiled-coil homology" evidence="11">
    <location>
        <begin position="234"/>
        <end position="296"/>
    </location>
</feature>
<evidence type="ECO:0000256" key="7">
    <source>
        <dbReference type="ARBA" id="ARBA00023054"/>
    </source>
</evidence>
<feature type="coiled-coil region" evidence="9">
    <location>
        <begin position="193"/>
        <end position="243"/>
    </location>
</feature>
<evidence type="ECO:0000256" key="1">
    <source>
        <dbReference type="ARBA" id="ARBA00004211"/>
    </source>
</evidence>
<keyword evidence="3" id="KW-0813">Transport</keyword>
<evidence type="ECO:0000256" key="6">
    <source>
        <dbReference type="ARBA" id="ARBA00022989"/>
    </source>
</evidence>
<evidence type="ECO:0000313" key="12">
    <source>
        <dbReference type="EMBL" id="KAI5965074.1"/>
    </source>
</evidence>
<comment type="caution">
    <text evidence="12">The sequence shown here is derived from an EMBL/GenBank/DDBJ whole genome shotgun (WGS) entry which is preliminary data.</text>
</comment>
<dbReference type="SUPFAM" id="SSF58038">
    <property type="entry name" value="SNARE fusion complex"/>
    <property type="match status" value="1"/>
</dbReference>
<name>A0AAD5BI68_9ASCO</name>
<dbReference type="InterPro" id="IPR019529">
    <property type="entry name" value="Syntaxin-18_N"/>
</dbReference>
<dbReference type="PROSITE" id="PS50192">
    <property type="entry name" value="T_SNARE"/>
    <property type="match status" value="1"/>
</dbReference>
<evidence type="ECO:0000256" key="3">
    <source>
        <dbReference type="ARBA" id="ARBA00022448"/>
    </source>
</evidence>
<keyword evidence="8 10" id="KW-0472">Membrane</keyword>
<dbReference type="PANTHER" id="PTHR15959">
    <property type="entry name" value="SYNTAXIN-18"/>
    <property type="match status" value="1"/>
</dbReference>
<dbReference type="PANTHER" id="PTHR15959:SF0">
    <property type="entry name" value="SYNTAXIN-18"/>
    <property type="match status" value="1"/>
</dbReference>
<dbReference type="InterPro" id="IPR010989">
    <property type="entry name" value="SNARE"/>
</dbReference>
<evidence type="ECO:0000259" key="11">
    <source>
        <dbReference type="PROSITE" id="PS50192"/>
    </source>
</evidence>
<dbReference type="GO" id="GO:0005783">
    <property type="term" value="C:endoplasmic reticulum"/>
    <property type="evidence" value="ECO:0007669"/>
    <property type="project" value="TreeGrafter"/>
</dbReference>
<dbReference type="EMBL" id="JAIHNG010000046">
    <property type="protein sequence ID" value="KAI5965074.1"/>
    <property type="molecule type" value="Genomic_DNA"/>
</dbReference>
<dbReference type="AlphaFoldDB" id="A0AAD5BI68"/>
<dbReference type="GO" id="GO:0006890">
    <property type="term" value="P:retrograde vesicle-mediated transport, Golgi to endoplasmic reticulum"/>
    <property type="evidence" value="ECO:0007669"/>
    <property type="project" value="TreeGrafter"/>
</dbReference>
<dbReference type="SUPFAM" id="SSF47661">
    <property type="entry name" value="t-snare proteins"/>
    <property type="match status" value="1"/>
</dbReference>
<dbReference type="Gene3D" id="1.20.5.110">
    <property type="match status" value="1"/>
</dbReference>
<evidence type="ECO:0000313" key="13">
    <source>
        <dbReference type="Proteomes" id="UP001204833"/>
    </source>
</evidence>
<evidence type="ECO:0000256" key="2">
    <source>
        <dbReference type="ARBA" id="ARBA00009063"/>
    </source>
</evidence>
<dbReference type="Pfam" id="PF10496">
    <property type="entry name" value="Syntaxin-18_N"/>
    <property type="match status" value="1"/>
</dbReference>
<keyword evidence="6 10" id="KW-1133">Transmembrane helix</keyword>
<evidence type="ECO:0000256" key="4">
    <source>
        <dbReference type="ARBA" id="ARBA00022692"/>
    </source>
</evidence>
<protein>
    <submittedName>
        <fullName evidence="12">UFE1</fullName>
    </submittedName>
</protein>
<dbReference type="Proteomes" id="UP001204833">
    <property type="component" value="Unassembled WGS sequence"/>
</dbReference>
<evidence type="ECO:0000256" key="8">
    <source>
        <dbReference type="ARBA" id="ARBA00023136"/>
    </source>
</evidence>
<gene>
    <name evidence="12" type="ORF">KGF57_000867</name>
</gene>
<organism evidence="12 13">
    <name type="scientific">Candida theae</name>
    <dbReference type="NCBI Taxonomy" id="1198502"/>
    <lineage>
        <taxon>Eukaryota</taxon>
        <taxon>Fungi</taxon>
        <taxon>Dikarya</taxon>
        <taxon>Ascomycota</taxon>
        <taxon>Saccharomycotina</taxon>
        <taxon>Pichiomycetes</taxon>
        <taxon>Debaryomycetaceae</taxon>
        <taxon>Candida/Lodderomyces clade</taxon>
        <taxon>Candida</taxon>
    </lineage>
</organism>
<keyword evidence="5" id="KW-0653">Protein transport</keyword>
<keyword evidence="7 9" id="KW-0175">Coiled coil</keyword>
<dbReference type="GeneID" id="76148926"/>
<accession>A0AAD5BI68</accession>
<dbReference type="InterPro" id="IPR000727">
    <property type="entry name" value="T_SNARE_dom"/>
</dbReference>
<dbReference type="GO" id="GO:0015031">
    <property type="term" value="P:protein transport"/>
    <property type="evidence" value="ECO:0007669"/>
    <property type="project" value="UniProtKB-KW"/>
</dbReference>
<evidence type="ECO:0000256" key="9">
    <source>
        <dbReference type="SAM" id="Coils"/>
    </source>
</evidence>
<sequence>MTDLTPTFNQYVNIVESELKPKRPLHPKEKPLYLIKDNFNKECVEFYQILTNLSQFVNDIRAEYLAVSDNASNSASKDKIDEEFNTRVQQCFKKLGALESYESRRQKMVQTTLSKRWFFQEDNEQDVYFETEASHRHQVLRFLMESLVNLSKSYEKMQRKRIQREKQLNSLNFQNINDELEKDLDNSKIFTSLDRIQRDIEMEEEEEKEKEHTPHFEMSQDQIQELESENKELLNLKTTQLNQVDNIQQSILDIVNIQNELSFKLQEQGDQINNLMDTHSQVELEVREGNRTLNKATRKNKRGANYLVTICIVLGCLVVIIDFLKFI</sequence>
<reference evidence="12 13" key="1">
    <citation type="journal article" date="2022" name="DNA Res.">
        <title>Genome analysis of five recently described species of the CUG-Ser clade uncovers Candida theae as a new hybrid lineage with pathogenic potential in the Candida parapsilosis species complex.</title>
        <authorList>
            <person name="Mixao V."/>
            <person name="Del Olmo V."/>
            <person name="Hegedusova E."/>
            <person name="Saus E."/>
            <person name="Pryszcz L."/>
            <person name="Cillingova A."/>
            <person name="Nosek J."/>
            <person name="Gabaldon T."/>
        </authorList>
    </citation>
    <scope>NUCLEOTIDE SEQUENCE [LARGE SCALE GENOMIC DNA]</scope>
    <source>
        <strain evidence="12 13">CBS 12239</strain>
    </source>
</reference>
<dbReference type="GO" id="GO:0031201">
    <property type="term" value="C:SNARE complex"/>
    <property type="evidence" value="ECO:0007669"/>
    <property type="project" value="TreeGrafter"/>
</dbReference>
<evidence type="ECO:0000256" key="5">
    <source>
        <dbReference type="ARBA" id="ARBA00022927"/>
    </source>
</evidence>
<feature type="transmembrane region" description="Helical" evidence="10">
    <location>
        <begin position="304"/>
        <end position="324"/>
    </location>
</feature>
<comment type="similarity">
    <text evidence="2">Belongs to the syntaxin family.</text>
</comment>
<keyword evidence="4 10" id="KW-0812">Transmembrane</keyword>
<dbReference type="RefSeq" id="XP_051610641.1">
    <property type="nucleotide sequence ID" value="XM_051755380.1"/>
</dbReference>
<proteinExistence type="inferred from homology"/>
<evidence type="ECO:0000256" key="10">
    <source>
        <dbReference type="SAM" id="Phobius"/>
    </source>
</evidence>